<evidence type="ECO:0000313" key="2">
    <source>
        <dbReference type="Proteomes" id="UP000547674"/>
    </source>
</evidence>
<dbReference type="AlphaFoldDB" id="A0A7Y2EA02"/>
<organism evidence="1 2">
    <name type="scientific">Eiseniibacteriota bacterium</name>
    <dbReference type="NCBI Taxonomy" id="2212470"/>
    <lineage>
        <taxon>Bacteria</taxon>
        <taxon>Candidatus Eiseniibacteriota</taxon>
    </lineage>
</organism>
<reference evidence="1 2" key="1">
    <citation type="submission" date="2020-03" db="EMBL/GenBank/DDBJ databases">
        <title>Metabolic flexibility allows generalist bacteria to become dominant in a frequently disturbed ecosystem.</title>
        <authorList>
            <person name="Chen Y.-J."/>
            <person name="Leung P.M."/>
            <person name="Bay S.K."/>
            <person name="Hugenholtz P."/>
            <person name="Kessler A.J."/>
            <person name="Shelley G."/>
            <person name="Waite D.W."/>
            <person name="Cook P.L."/>
            <person name="Greening C."/>
        </authorList>
    </citation>
    <scope>NUCLEOTIDE SEQUENCE [LARGE SCALE GENOMIC DNA]</scope>
    <source>
        <strain evidence="1">SS_bin_28</strain>
    </source>
</reference>
<sequence length="117" mass="13443">MPTSKQILNKLRRICLSYPDAEESETWGKPHFRVKNKIFCGFGEEEDGTPVIGFKLSMAHQKKVIARSGFWKAPYVGKHGWVSMDASKIKDWKKVEAFVDESFRLIAPKRTLAKLED</sequence>
<dbReference type="GO" id="GO:0003677">
    <property type="term" value="F:DNA binding"/>
    <property type="evidence" value="ECO:0007669"/>
    <property type="project" value="UniProtKB-KW"/>
</dbReference>
<proteinExistence type="predicted"/>
<accession>A0A7Y2EA02</accession>
<dbReference type="SUPFAM" id="SSF142906">
    <property type="entry name" value="YjbR-like"/>
    <property type="match status" value="1"/>
</dbReference>
<dbReference type="InterPro" id="IPR038056">
    <property type="entry name" value="YjbR-like_sf"/>
</dbReference>
<protein>
    <submittedName>
        <fullName evidence="1">MmcQ/YjbR family DNA-binding protein</fullName>
    </submittedName>
</protein>
<dbReference type="Proteomes" id="UP000547674">
    <property type="component" value="Unassembled WGS sequence"/>
</dbReference>
<dbReference type="Pfam" id="PF04237">
    <property type="entry name" value="YjbR"/>
    <property type="match status" value="1"/>
</dbReference>
<dbReference type="InterPro" id="IPR058532">
    <property type="entry name" value="YjbR/MT2646/Rv2570-like"/>
</dbReference>
<keyword evidence="1" id="KW-0238">DNA-binding</keyword>
<gene>
    <name evidence="1" type="ORF">HKN21_14565</name>
</gene>
<dbReference type="EMBL" id="JABDJR010000587">
    <property type="protein sequence ID" value="NNF07983.1"/>
    <property type="molecule type" value="Genomic_DNA"/>
</dbReference>
<comment type="caution">
    <text evidence="1">The sequence shown here is derived from an EMBL/GenBank/DDBJ whole genome shotgun (WGS) entry which is preliminary data.</text>
</comment>
<name>A0A7Y2EA02_UNCEI</name>
<evidence type="ECO:0000313" key="1">
    <source>
        <dbReference type="EMBL" id="NNF07983.1"/>
    </source>
</evidence>
<dbReference type="Gene3D" id="3.90.1150.30">
    <property type="match status" value="1"/>
</dbReference>